<dbReference type="InterPro" id="IPR029058">
    <property type="entry name" value="AB_hydrolase_fold"/>
</dbReference>
<evidence type="ECO:0000256" key="1">
    <source>
        <dbReference type="ARBA" id="ARBA00022737"/>
    </source>
</evidence>
<dbReference type="PROSITE" id="PS50088">
    <property type="entry name" value="ANK_REPEAT"/>
    <property type="match status" value="4"/>
</dbReference>
<dbReference type="PROSITE" id="PS50297">
    <property type="entry name" value="ANK_REP_REGION"/>
    <property type="match status" value="4"/>
</dbReference>
<feature type="repeat" description="ANK" evidence="3">
    <location>
        <begin position="1152"/>
        <end position="1184"/>
    </location>
</feature>
<dbReference type="InterPro" id="IPR036770">
    <property type="entry name" value="Ankyrin_rpt-contain_sf"/>
</dbReference>
<keyword evidence="1" id="KW-0677">Repeat</keyword>
<dbReference type="CDD" id="cd02249">
    <property type="entry name" value="ZZ"/>
    <property type="match status" value="1"/>
</dbReference>
<dbReference type="InterPro" id="IPR051165">
    <property type="entry name" value="Multifunctional_ANK_Repeat"/>
</dbReference>
<dbReference type="SMART" id="SM00248">
    <property type="entry name" value="ANK"/>
    <property type="match status" value="14"/>
</dbReference>
<dbReference type="Gene3D" id="1.25.40.20">
    <property type="entry name" value="Ankyrin repeat-containing domain"/>
    <property type="match status" value="3"/>
</dbReference>
<evidence type="ECO:0000256" key="3">
    <source>
        <dbReference type="PROSITE-ProRule" id="PRU00023"/>
    </source>
</evidence>
<protein>
    <submittedName>
        <fullName evidence="4">Uncharacterized protein</fullName>
    </submittedName>
</protein>
<comment type="caution">
    <text evidence="4">The sequence shown here is derived from an EMBL/GenBank/DDBJ whole genome shotgun (WGS) entry which is preliminary data.</text>
</comment>
<name>A0AAI9Y4T8_9PEZI</name>
<dbReference type="SUPFAM" id="SSF48403">
    <property type="entry name" value="Ankyrin repeat"/>
    <property type="match status" value="3"/>
</dbReference>
<sequence length="1738" mass="192342">MELLERFDAEDGDSDKDILVVHGLSYSGGSPWEATPTKPAWLRQDLFNDSNSNIIAFNYENFFDGQKPMCTRAGLEFVACQLLDDIMVWKASEPSKGDRPLAILAHDTGGVLIKMAFIIAAGNLSKYSPLLSSVSVLIFIGCPHKTSSAESLVNGFATLIYNTHSIPSIGLFQAAKLCAEMTTDVNHLFLNSNLPFMVHIISVFSEALNSIDRTFDEFTATLDLSCETRIGLPHPHGTLLGHELDERADKLLKGKLQVSTTASFSSQRLQVLLSSVPPPPTFQAGLEYKTLDNLGFEEDLDEWIEGRTSSNTRYIWAPTESFPSSTIGSFVRSVSKANQLSAPKTEIRAFIYQFREIRAHTQIQAKIRLSSMRNVLESFLVQGLAYISPRMEQDMGVASLLSLFESTYSPAKPLGEDSLTVLFVVLHNCLRRNGIRPIWCVWNLEHCGGDTEVTRLVSNFKELFRLTALKPAVLFSWLGQSTSDFEGIMQDAGIHPFKLGSCYQRSQDHSSQISSESLASHGSHACVGTLPELIEAALCNTKDDDLRQSFMQFAIRTAQTSVSGVQYYRRVHEAIDDNGKLDPHALQTAIAGFLTRDVDVFTNSALLWVQFGCRPLSPTELVTVLALERSLAKSHGTEFISGQCRLGKGIEDTSSASFCPIQNHLSGLIQVVDGECRLTYDITGEPNDAGPWHSHDAKSNLWILRCLLRHLGIEAERKGLDSQSSQSEFIRRSPSHHDSTTYAAKFWSHHYRVAQSHTSTKLEAEAMVARFLKVNHAATFLMLRHVRHAVVEYPRRAISEDTTATAVALLVCHGFHDIEEIGILASCPGWERSPKTVFPALLEAVRGGHMTLLPKLPVSVLRDKEARKVFSAVEPGNLTHDCIHDLFRQAQSRQNFQPPFELFFCAAFAGIQVCPKSIKDCNIDSSTWLTWLLKAIAFPRSDATKMISRLAEPHLSEDQKADILLAASLVCDCKDVFALMSWLRLDISSRSLRALIYSGNHTALEKLLASQSQNEYFSSVGLKESLYMAVDHSSLEIVRVLLGHVDVVRDKEILMDCLSRAIQKSASKEVCLLLLDTGVETDYGRQEQYLSDAVKQDNTELAQVFLDCGVGINAEEFSGEPPLYVAAKEGTLSMVEFLVKRGADVNIRTDVKGLTPLYGATLQSRPEVVEYLLSKGADVTIPSKARNWSPLEGAYDYPAVMAHLVTKAWPPPDYHRVAEFGDTQCTALFLAATYGKTESVRLLLKHGDPDIEFTPSSDIEKEKADTRGYTALAVASLYSHMEIVRLLLEHGANVNHRIPGTSLTPLHLAHSGDTLAVLLEYGADKEAKDDNGYTPLFYAVTKQDSSLTQRLVNAGANFKATDNWGHTALLNALIYGEPQSREENCRYLISKGAPINAKGPDRYGSTVHRCCRFGEVEEVELILELGGDAGLWYGMQGTLLEAACNNVNKNDLAVLRYLVEQKGIDINGPGSYLRSAMGEAFRSGDESLVRYLLEKGGSFDTLDGNGQPAWFNICARKDDALEMFDMLLDDYGADDFLASLGDKDRMSRGILHCAAHSGHLGLVERLVDLDPNLIDSRDVDGWSALHWAAPMASIEDLGDEDVPQKWAEKAEIIKFLARKKCPGLAERVPGGSERMWGVLEIAEHHGAPEIIVAAFRDVTEGKQVQVESIRALSKRAGRWICDGCNTLIWGAFLICDDNDCYKNFGLCFKCAPHKDKLHDPKHIFVIDERGVPECQTLV</sequence>
<dbReference type="PANTHER" id="PTHR24123:SF33">
    <property type="entry name" value="PROTEIN HOS4"/>
    <property type="match status" value="1"/>
</dbReference>
<feature type="repeat" description="ANK" evidence="3">
    <location>
        <begin position="1267"/>
        <end position="1299"/>
    </location>
</feature>
<evidence type="ECO:0000313" key="4">
    <source>
        <dbReference type="EMBL" id="KAK1476148.1"/>
    </source>
</evidence>
<dbReference type="InterPro" id="IPR002110">
    <property type="entry name" value="Ankyrin_rpt"/>
</dbReference>
<organism evidence="4 5">
    <name type="scientific">Colletotrichum cuscutae</name>
    <dbReference type="NCBI Taxonomy" id="1209917"/>
    <lineage>
        <taxon>Eukaryota</taxon>
        <taxon>Fungi</taxon>
        <taxon>Dikarya</taxon>
        <taxon>Ascomycota</taxon>
        <taxon>Pezizomycotina</taxon>
        <taxon>Sordariomycetes</taxon>
        <taxon>Hypocreomycetidae</taxon>
        <taxon>Glomerellales</taxon>
        <taxon>Glomerellaceae</taxon>
        <taxon>Colletotrichum</taxon>
        <taxon>Colletotrichum acutatum species complex</taxon>
    </lineage>
</organism>
<dbReference type="PANTHER" id="PTHR24123">
    <property type="entry name" value="ANKYRIN REPEAT-CONTAINING"/>
    <property type="match status" value="1"/>
</dbReference>
<keyword evidence="5" id="KW-1185">Reference proteome</keyword>
<accession>A0AAI9Y4T8</accession>
<reference evidence="4" key="1">
    <citation type="submission" date="2016-11" db="EMBL/GenBank/DDBJ databases">
        <title>The genome sequence of Colletotrichum cuscutae.</title>
        <authorList>
            <person name="Baroncelli R."/>
        </authorList>
    </citation>
    <scope>NUCLEOTIDE SEQUENCE</scope>
    <source>
        <strain evidence="4">IMI 304802</strain>
    </source>
</reference>
<dbReference type="PRINTS" id="PR01415">
    <property type="entry name" value="ANKYRIN"/>
</dbReference>
<dbReference type="Gene3D" id="3.40.50.1820">
    <property type="entry name" value="alpha/beta hydrolase"/>
    <property type="match status" value="1"/>
</dbReference>
<keyword evidence="2 3" id="KW-0040">ANK repeat</keyword>
<feature type="repeat" description="ANK" evidence="3">
    <location>
        <begin position="1331"/>
        <end position="1363"/>
    </location>
</feature>
<dbReference type="EMBL" id="MPDP01000146">
    <property type="protein sequence ID" value="KAK1476148.1"/>
    <property type="molecule type" value="Genomic_DNA"/>
</dbReference>
<gene>
    <name evidence="4" type="ORF">CCUS01_05252</name>
</gene>
<dbReference type="Pfam" id="PF12796">
    <property type="entry name" value="Ank_2"/>
    <property type="match status" value="3"/>
</dbReference>
<dbReference type="Proteomes" id="UP001239213">
    <property type="component" value="Unassembled WGS sequence"/>
</dbReference>
<feature type="repeat" description="ANK" evidence="3">
    <location>
        <begin position="1118"/>
        <end position="1150"/>
    </location>
</feature>
<proteinExistence type="predicted"/>
<evidence type="ECO:0000256" key="2">
    <source>
        <dbReference type="ARBA" id="ARBA00023043"/>
    </source>
</evidence>
<evidence type="ECO:0000313" key="5">
    <source>
        <dbReference type="Proteomes" id="UP001239213"/>
    </source>
</evidence>